<evidence type="ECO:0000256" key="11">
    <source>
        <dbReference type="ARBA" id="ARBA00047944"/>
    </source>
</evidence>
<dbReference type="PANTHER" id="PTHR30027:SF3">
    <property type="entry name" value="16S RRNA (URACIL(1498)-N(3))-METHYLTRANSFERASE"/>
    <property type="match status" value="1"/>
</dbReference>
<dbReference type="CDD" id="cd18084">
    <property type="entry name" value="RsmE-like"/>
    <property type="match status" value="1"/>
</dbReference>
<reference evidence="15 16" key="1">
    <citation type="submission" date="2019-08" db="EMBL/GenBank/DDBJ databases">
        <title>Pelomicrobium methylotrophicum gen. nov., sp. nov. a moderately thermophilic, facultatively anaerobic, lithoautotrophic and methylotrophic bacterium isolated from a terrestrial mud volcano.</title>
        <authorList>
            <person name="Slobodkina G.B."/>
            <person name="Merkel A.Y."/>
            <person name="Slobodkin A.I."/>
        </authorList>
    </citation>
    <scope>NUCLEOTIDE SEQUENCE [LARGE SCALE GENOMIC DNA]</scope>
    <source>
        <strain evidence="15 16">SM250</strain>
    </source>
</reference>
<dbReference type="PANTHER" id="PTHR30027">
    <property type="entry name" value="RIBOSOMAL RNA SMALL SUBUNIT METHYLTRANSFERASE E"/>
    <property type="match status" value="1"/>
</dbReference>
<dbReference type="Pfam" id="PF04452">
    <property type="entry name" value="Methyltrans_RNA"/>
    <property type="match status" value="1"/>
</dbReference>
<dbReference type="NCBIfam" id="NF008692">
    <property type="entry name" value="PRK11713.1-5"/>
    <property type="match status" value="1"/>
</dbReference>
<organism evidence="15 16">
    <name type="scientific">Pelomicrobium methylotrophicum</name>
    <dbReference type="NCBI Taxonomy" id="2602750"/>
    <lineage>
        <taxon>Bacteria</taxon>
        <taxon>Pseudomonadati</taxon>
        <taxon>Pseudomonadota</taxon>
        <taxon>Hydrogenophilia</taxon>
        <taxon>Hydrogenophilia incertae sedis</taxon>
        <taxon>Pelomicrobium</taxon>
    </lineage>
</organism>
<dbReference type="Gene3D" id="2.40.240.20">
    <property type="entry name" value="Hypothetical PUA domain-like, domain 1"/>
    <property type="match status" value="1"/>
</dbReference>
<dbReference type="SUPFAM" id="SSF75217">
    <property type="entry name" value="alpha/beta knot"/>
    <property type="match status" value="1"/>
</dbReference>
<evidence type="ECO:0000256" key="2">
    <source>
        <dbReference type="ARBA" id="ARBA00005528"/>
    </source>
</evidence>
<dbReference type="Proteomes" id="UP000321201">
    <property type="component" value="Unassembled WGS sequence"/>
</dbReference>
<dbReference type="FunCoup" id="A0A5C7EL94">
    <property type="interactions" value="363"/>
</dbReference>
<evidence type="ECO:0000259" key="13">
    <source>
        <dbReference type="Pfam" id="PF04452"/>
    </source>
</evidence>
<keyword evidence="9 12" id="KW-0949">S-adenosyl-L-methionine</keyword>
<proteinExistence type="inferred from homology"/>
<dbReference type="InParanoid" id="A0A5C7EL94"/>
<feature type="domain" description="Ribosomal RNA small subunit methyltransferase E methyltransferase" evidence="13">
    <location>
        <begin position="78"/>
        <end position="240"/>
    </location>
</feature>
<dbReference type="AlphaFoldDB" id="A0A5C7EL94"/>
<evidence type="ECO:0000313" key="15">
    <source>
        <dbReference type="EMBL" id="TXF13410.1"/>
    </source>
</evidence>
<dbReference type="InterPro" id="IPR029028">
    <property type="entry name" value="Alpha/beta_knot_MTases"/>
</dbReference>
<evidence type="ECO:0000256" key="5">
    <source>
        <dbReference type="ARBA" id="ARBA00022490"/>
    </source>
</evidence>
<dbReference type="GO" id="GO:0070475">
    <property type="term" value="P:rRNA base methylation"/>
    <property type="evidence" value="ECO:0007669"/>
    <property type="project" value="TreeGrafter"/>
</dbReference>
<comment type="subcellular location">
    <subcellularLocation>
        <location evidence="1 12">Cytoplasm</location>
    </subcellularLocation>
</comment>
<sequence length="247" mass="26424">MAFPRFYCPGLAVGHLRVDLPPAAAHHAARVLRLKVGDAVGLFDGCGAEALGAIVSIGRDKVRVEVLRWQTQAPAPALRLTLVQALCAQEKMDWVVQKAVELGVTRIQPVAAERSVVRLAPDRASRRREHWEGVAIAACEQCGRSHLAEVAPLRPLKAWIEEASPPSEAERRLVLTLEASSALSALEPPGSAVTVLVGPEGGFTEREVRDAVGAGFQPVKLGPRVLRTETAAIAALAAIQTLWGDLR</sequence>
<dbReference type="Pfam" id="PF20260">
    <property type="entry name" value="PUA_4"/>
    <property type="match status" value="1"/>
</dbReference>
<dbReference type="GO" id="GO:0005737">
    <property type="term" value="C:cytoplasm"/>
    <property type="evidence" value="ECO:0007669"/>
    <property type="project" value="UniProtKB-SubCell"/>
</dbReference>
<dbReference type="GO" id="GO:0070042">
    <property type="term" value="F:rRNA (uridine-N3-)-methyltransferase activity"/>
    <property type="evidence" value="ECO:0007669"/>
    <property type="project" value="TreeGrafter"/>
</dbReference>
<dbReference type="NCBIfam" id="TIGR00046">
    <property type="entry name" value="RsmE family RNA methyltransferase"/>
    <property type="match status" value="1"/>
</dbReference>
<dbReference type="RefSeq" id="WP_147798584.1">
    <property type="nucleotide sequence ID" value="NZ_VPFL01000002.1"/>
</dbReference>
<comment type="catalytic activity">
    <reaction evidence="11 12">
        <text>uridine(1498) in 16S rRNA + S-adenosyl-L-methionine = N(3)-methyluridine(1498) in 16S rRNA + S-adenosyl-L-homocysteine + H(+)</text>
        <dbReference type="Rhea" id="RHEA:42920"/>
        <dbReference type="Rhea" id="RHEA-COMP:10283"/>
        <dbReference type="Rhea" id="RHEA-COMP:10284"/>
        <dbReference type="ChEBI" id="CHEBI:15378"/>
        <dbReference type="ChEBI" id="CHEBI:57856"/>
        <dbReference type="ChEBI" id="CHEBI:59789"/>
        <dbReference type="ChEBI" id="CHEBI:65315"/>
        <dbReference type="ChEBI" id="CHEBI:74502"/>
        <dbReference type="EC" id="2.1.1.193"/>
    </reaction>
</comment>
<evidence type="ECO:0000256" key="7">
    <source>
        <dbReference type="ARBA" id="ARBA00022603"/>
    </source>
</evidence>
<accession>A0A5C7EL94</accession>
<dbReference type="Gene3D" id="3.40.1280.10">
    <property type="match status" value="1"/>
</dbReference>
<evidence type="ECO:0000256" key="3">
    <source>
        <dbReference type="ARBA" id="ARBA00012328"/>
    </source>
</evidence>
<evidence type="ECO:0000313" key="16">
    <source>
        <dbReference type="Proteomes" id="UP000321201"/>
    </source>
</evidence>
<comment type="caution">
    <text evidence="15">The sequence shown here is derived from an EMBL/GenBank/DDBJ whole genome shotgun (WGS) entry which is preliminary data.</text>
</comment>
<evidence type="ECO:0000256" key="12">
    <source>
        <dbReference type="PIRNR" id="PIRNR015601"/>
    </source>
</evidence>
<dbReference type="InterPro" id="IPR015947">
    <property type="entry name" value="PUA-like_sf"/>
</dbReference>
<name>A0A5C7EL94_9PROT</name>
<keyword evidence="6 12" id="KW-0698">rRNA processing</keyword>
<dbReference type="EMBL" id="VPFL01000002">
    <property type="protein sequence ID" value="TXF13410.1"/>
    <property type="molecule type" value="Genomic_DNA"/>
</dbReference>
<evidence type="ECO:0000256" key="9">
    <source>
        <dbReference type="ARBA" id="ARBA00022691"/>
    </source>
</evidence>
<dbReference type="InterPro" id="IPR046887">
    <property type="entry name" value="RsmE_PUA-like"/>
</dbReference>
<keyword evidence="8 12" id="KW-0808">Transferase</keyword>
<dbReference type="OrthoDB" id="9815641at2"/>
<dbReference type="SUPFAM" id="SSF88697">
    <property type="entry name" value="PUA domain-like"/>
    <property type="match status" value="1"/>
</dbReference>
<evidence type="ECO:0000256" key="6">
    <source>
        <dbReference type="ARBA" id="ARBA00022552"/>
    </source>
</evidence>
<keyword evidence="7 12" id="KW-0489">Methyltransferase</keyword>
<keyword evidence="16" id="KW-1185">Reference proteome</keyword>
<comment type="function">
    <text evidence="10 12">Specifically methylates the N3 position of the uracil ring of uridine 1498 (m3U1498) in 16S rRNA. Acts on the fully assembled 30S ribosomal subunit.</text>
</comment>
<dbReference type="PIRSF" id="PIRSF015601">
    <property type="entry name" value="MTase_slr0722"/>
    <property type="match status" value="1"/>
</dbReference>
<feature type="domain" description="Ribosomal RNA small subunit methyltransferase E PUA-like" evidence="14">
    <location>
        <begin position="22"/>
        <end position="67"/>
    </location>
</feature>
<dbReference type="InterPro" id="IPR046886">
    <property type="entry name" value="RsmE_MTase_dom"/>
</dbReference>
<dbReference type="InterPro" id="IPR029026">
    <property type="entry name" value="tRNA_m1G_MTases_N"/>
</dbReference>
<evidence type="ECO:0000256" key="8">
    <source>
        <dbReference type="ARBA" id="ARBA00022679"/>
    </source>
</evidence>
<comment type="similarity">
    <text evidence="2 12">Belongs to the RNA methyltransferase RsmE family.</text>
</comment>
<dbReference type="InterPro" id="IPR006700">
    <property type="entry name" value="RsmE"/>
</dbReference>
<evidence type="ECO:0000259" key="14">
    <source>
        <dbReference type="Pfam" id="PF20260"/>
    </source>
</evidence>
<evidence type="ECO:0000256" key="1">
    <source>
        <dbReference type="ARBA" id="ARBA00004496"/>
    </source>
</evidence>
<keyword evidence="5 12" id="KW-0963">Cytoplasm</keyword>
<gene>
    <name evidence="15" type="ORF">FR698_02425</name>
</gene>
<dbReference type="EC" id="2.1.1.193" evidence="3 12"/>
<protein>
    <recommendedName>
        <fullName evidence="4 12">Ribosomal RNA small subunit methyltransferase E</fullName>
        <ecNumber evidence="3 12">2.1.1.193</ecNumber>
    </recommendedName>
</protein>
<evidence type="ECO:0000256" key="10">
    <source>
        <dbReference type="ARBA" id="ARBA00025699"/>
    </source>
</evidence>
<evidence type="ECO:0000256" key="4">
    <source>
        <dbReference type="ARBA" id="ARBA00013673"/>
    </source>
</evidence>